<reference evidence="6 7" key="1">
    <citation type="submission" date="2020-06" db="EMBL/GenBank/DDBJ databases">
        <authorList>
            <person name="Li R."/>
            <person name="Bekaert M."/>
        </authorList>
    </citation>
    <scope>NUCLEOTIDE SEQUENCE [LARGE SCALE GENOMIC DNA]</scope>
    <source>
        <strain evidence="7">wild</strain>
    </source>
</reference>
<dbReference type="PROSITE" id="PS50297">
    <property type="entry name" value="ANK_REP_REGION"/>
    <property type="match status" value="2"/>
</dbReference>
<dbReference type="Pfam" id="PF12796">
    <property type="entry name" value="Ank_2"/>
    <property type="match status" value="1"/>
</dbReference>
<dbReference type="Gene3D" id="1.25.40.20">
    <property type="entry name" value="Ankyrin repeat-containing domain"/>
    <property type="match status" value="1"/>
</dbReference>
<dbReference type="GO" id="GO:0085020">
    <property type="term" value="P:protein K6-linked ubiquitination"/>
    <property type="evidence" value="ECO:0007669"/>
    <property type="project" value="TreeGrafter"/>
</dbReference>
<dbReference type="PANTHER" id="PTHR24171:SF8">
    <property type="entry name" value="BRCA1-ASSOCIATED RING DOMAIN PROTEIN 1"/>
    <property type="match status" value="1"/>
</dbReference>
<feature type="domain" description="Death" evidence="5">
    <location>
        <begin position="930"/>
        <end position="984"/>
    </location>
</feature>
<feature type="region of interest" description="Disordered" evidence="4">
    <location>
        <begin position="319"/>
        <end position="367"/>
    </location>
</feature>
<keyword evidence="7" id="KW-1185">Reference proteome</keyword>
<dbReference type="GO" id="GO:0070531">
    <property type="term" value="C:BRCA1-A complex"/>
    <property type="evidence" value="ECO:0007669"/>
    <property type="project" value="TreeGrafter"/>
</dbReference>
<dbReference type="InterPro" id="IPR011029">
    <property type="entry name" value="DEATH-like_dom_sf"/>
</dbReference>
<keyword evidence="2 3" id="KW-0040">ANK repeat</keyword>
<dbReference type="CDD" id="cd01670">
    <property type="entry name" value="Death"/>
    <property type="match status" value="1"/>
</dbReference>
<sequence length="1010" mass="115861">MAKRESFSPSTIRKKLVAAIKNGELSEIETLVLLKKDILNHKHDRTGNKPIHTAAIYDHADGIKTLLTRNKECVNKTNNRKETPLHLTVRYGHTKCAALLIENGASLQAVDNIGDTPIHTAIQYKQTSCLKLLLENGSSVVVLNRTNDSPLEAAEELQDKSLVAILQDYQFQGFSEISGLDVETEDEFKNMLSTGSYRCYWNRSYLVGPYNVGKTTLAKNLVDDPIPEDRRSTDGIWIYLGRAGMHIDDRKWIFLPQGTTLNTAVQSMLLSFREQDDQKEDEENHQDVYDQTYGETNIAFTEEDTEIQLNELQQNSVLETDIADNKNNPSSRPPPKPPRRINIDQSSCEQPHTPPPLPPRKPTQKDKVKVIKHKTKLIASIEELFKDHTGRKHLEINQLFFVNARDKDDPEIDQLRKTIVEVAFSHPRWGELMPTVCVPLDLQLMQRAEEGMKIMSVSEIEKINAANGVMVLTQSQLNTFLKIQHALGKYIYFNEGPLNKYAVIDPTYLVEVLRSVVTEEEFWPKTEDIRKIYVSLRDKGILTKADLLKLWKQKEYRSLEGYKDYMIKMLIHLDILIEPRSSFLSEIQVPENEIFYLVPCMIKQPAKRPNIKVDSSIYLAYAFNEEVIPPAFMYRFLGSFLSMWKIKSMFTDSAIVVVDKCHELLLYADGKRLVLELVHKTNKTGIIATVASTVQECLTRSIIEISKFYWSATNSTASPNSESSSMKTIPEFSCVIHEIKTKKQQRIIPYTIEFGVKCTSGLCFFQHNLTTENQNYRWKCPEHKTQHDTSDLRLWFAEKGLHFANENFGLVCSKTCPGLGELEIEQCPTDQQIGRLVAGLKLEVVKELFVHLEMPMNKWEDIEHNYPCSTDLKMFALWEWKQKAEKPTFGAVKYALTQVNQDYHKLCEVFREVEIPSCSIPTEALTNIPDESILENLSNSIGNDNMQLGFELGLKGAELQDIAFQHKTRLMEQTREIFRRWSRRRQPLSVLAKAFIRIDKFGVFTRCCSN</sequence>
<organism evidence="6 7">
    <name type="scientific">Mytilus coruscus</name>
    <name type="common">Sea mussel</name>
    <dbReference type="NCBI Taxonomy" id="42192"/>
    <lineage>
        <taxon>Eukaryota</taxon>
        <taxon>Metazoa</taxon>
        <taxon>Spiralia</taxon>
        <taxon>Lophotrochozoa</taxon>
        <taxon>Mollusca</taxon>
        <taxon>Bivalvia</taxon>
        <taxon>Autobranchia</taxon>
        <taxon>Pteriomorphia</taxon>
        <taxon>Mytilida</taxon>
        <taxon>Mytiloidea</taxon>
        <taxon>Mytilidae</taxon>
        <taxon>Mytilinae</taxon>
        <taxon>Mytilus</taxon>
    </lineage>
</organism>
<keyword evidence="1" id="KW-0677">Repeat</keyword>
<evidence type="ECO:0000256" key="2">
    <source>
        <dbReference type="ARBA" id="ARBA00023043"/>
    </source>
</evidence>
<dbReference type="Gene3D" id="1.10.533.10">
    <property type="entry name" value="Death Domain, Fas"/>
    <property type="match status" value="2"/>
</dbReference>
<keyword evidence="6" id="KW-0012">Acyltransferase</keyword>
<dbReference type="PROSITE" id="PS50017">
    <property type="entry name" value="DEATH_DOMAIN"/>
    <property type="match status" value="1"/>
</dbReference>
<dbReference type="SUPFAM" id="SSF47986">
    <property type="entry name" value="DEATH domain"/>
    <property type="match status" value="1"/>
</dbReference>
<dbReference type="GO" id="GO:0031436">
    <property type="term" value="C:BRCA1-BARD1 complex"/>
    <property type="evidence" value="ECO:0007669"/>
    <property type="project" value="TreeGrafter"/>
</dbReference>
<evidence type="ECO:0000256" key="4">
    <source>
        <dbReference type="SAM" id="MobiDB-lite"/>
    </source>
</evidence>
<dbReference type="Proteomes" id="UP000507470">
    <property type="component" value="Unassembled WGS sequence"/>
</dbReference>
<dbReference type="GO" id="GO:0007165">
    <property type="term" value="P:signal transduction"/>
    <property type="evidence" value="ECO:0007669"/>
    <property type="project" value="InterPro"/>
</dbReference>
<evidence type="ECO:0000259" key="5">
    <source>
        <dbReference type="PROSITE" id="PS50017"/>
    </source>
</evidence>
<dbReference type="SMART" id="SM00248">
    <property type="entry name" value="ANK"/>
    <property type="match status" value="3"/>
</dbReference>
<dbReference type="EMBL" id="CACVKT020000197">
    <property type="protein sequence ID" value="CAC5356958.1"/>
    <property type="molecule type" value="Genomic_DNA"/>
</dbReference>
<dbReference type="SUPFAM" id="SSF48403">
    <property type="entry name" value="Ankyrin repeat"/>
    <property type="match status" value="1"/>
</dbReference>
<evidence type="ECO:0000256" key="1">
    <source>
        <dbReference type="ARBA" id="ARBA00022737"/>
    </source>
</evidence>
<feature type="repeat" description="ANK" evidence="3">
    <location>
        <begin position="113"/>
        <end position="145"/>
    </location>
</feature>
<dbReference type="PANTHER" id="PTHR24171">
    <property type="entry name" value="ANKYRIN REPEAT DOMAIN-CONTAINING PROTEIN 39-RELATED"/>
    <property type="match status" value="1"/>
</dbReference>
<evidence type="ECO:0000256" key="3">
    <source>
        <dbReference type="PROSITE-ProRule" id="PRU00023"/>
    </source>
</evidence>
<evidence type="ECO:0000313" key="6">
    <source>
        <dbReference type="EMBL" id="CAC5356958.1"/>
    </source>
</evidence>
<proteinExistence type="predicted"/>
<dbReference type="EC" id="2.3.2.27" evidence="6"/>
<dbReference type="PROSITE" id="PS50088">
    <property type="entry name" value="ANK_REPEAT"/>
    <property type="match status" value="2"/>
</dbReference>
<dbReference type="GO" id="GO:0061630">
    <property type="term" value="F:ubiquitin protein ligase activity"/>
    <property type="evidence" value="ECO:0007669"/>
    <property type="project" value="UniProtKB-EC"/>
</dbReference>
<dbReference type="OrthoDB" id="5962960at2759"/>
<feature type="compositionally biased region" description="Pro residues" evidence="4">
    <location>
        <begin position="352"/>
        <end position="361"/>
    </location>
</feature>
<evidence type="ECO:0000313" key="7">
    <source>
        <dbReference type="Proteomes" id="UP000507470"/>
    </source>
</evidence>
<gene>
    <name evidence="6" type="ORF">MCOR_875</name>
</gene>
<name>A0A6J7ZVA6_MYTCO</name>
<keyword evidence="6" id="KW-0808">Transferase</keyword>
<dbReference type="InterPro" id="IPR000488">
    <property type="entry name" value="Death_dom"/>
</dbReference>
<dbReference type="InterPro" id="IPR036770">
    <property type="entry name" value="Ankyrin_rpt-contain_sf"/>
</dbReference>
<dbReference type="InterPro" id="IPR002110">
    <property type="entry name" value="Ankyrin_rpt"/>
</dbReference>
<accession>A0A6J7ZVA6</accession>
<protein>
    <submittedName>
        <fullName evidence="6">MIB</fullName>
        <ecNumber evidence="6">2.3.2.27</ecNumber>
    </submittedName>
</protein>
<feature type="repeat" description="ANK" evidence="3">
    <location>
        <begin position="80"/>
        <end position="112"/>
    </location>
</feature>
<dbReference type="AlphaFoldDB" id="A0A6J7ZVA6"/>